<dbReference type="GO" id="GO:0003677">
    <property type="term" value="F:DNA binding"/>
    <property type="evidence" value="ECO:0007669"/>
    <property type="project" value="UniProtKB-KW"/>
</dbReference>
<name>A0A1I6RUG4_9ACTN</name>
<evidence type="ECO:0000256" key="2">
    <source>
        <dbReference type="ARBA" id="ARBA00023125"/>
    </source>
</evidence>
<dbReference type="PANTHER" id="PTHR43132:SF6">
    <property type="entry name" value="HTH-TYPE TRANSCRIPTIONAL REPRESSOR CZRA"/>
    <property type="match status" value="1"/>
</dbReference>
<dbReference type="InterPro" id="IPR051011">
    <property type="entry name" value="Metal_resp_trans_reg"/>
</dbReference>
<protein>
    <submittedName>
        <fullName evidence="5">Regulatory protein, arsR family</fullName>
    </submittedName>
</protein>
<keyword evidence="6" id="KW-1185">Reference proteome</keyword>
<evidence type="ECO:0000313" key="5">
    <source>
        <dbReference type="EMBL" id="SFS68365.1"/>
    </source>
</evidence>
<feature type="domain" description="HTH arsR-type" evidence="4">
    <location>
        <begin position="249"/>
        <end position="325"/>
    </location>
</feature>
<proteinExistence type="predicted"/>
<dbReference type="Pfam" id="PF01022">
    <property type="entry name" value="HTH_5"/>
    <property type="match status" value="1"/>
</dbReference>
<evidence type="ECO:0000313" key="6">
    <source>
        <dbReference type="Proteomes" id="UP000198873"/>
    </source>
</evidence>
<dbReference type="InterPro" id="IPR045981">
    <property type="entry name" value="DUF5937"/>
</dbReference>
<keyword evidence="2" id="KW-0238">DNA-binding</keyword>
<dbReference type="Proteomes" id="UP000198873">
    <property type="component" value="Unassembled WGS sequence"/>
</dbReference>
<reference evidence="6" key="1">
    <citation type="submission" date="2016-10" db="EMBL/GenBank/DDBJ databases">
        <authorList>
            <person name="Varghese N."/>
            <person name="Submissions S."/>
        </authorList>
    </citation>
    <scope>NUCLEOTIDE SEQUENCE [LARGE SCALE GENOMIC DNA]</scope>
    <source>
        <strain evidence="6">CGMCC 4.7047</strain>
    </source>
</reference>
<gene>
    <name evidence="5" type="ORF">SAMN05444716_103430</name>
</gene>
<dbReference type="AlphaFoldDB" id="A0A1I6RUG4"/>
<accession>A0A1I6RUG4</accession>
<evidence type="ECO:0000259" key="4">
    <source>
        <dbReference type="SMART" id="SM00418"/>
    </source>
</evidence>
<dbReference type="STRING" id="1176198.SAMN05444716_103430"/>
<evidence type="ECO:0000256" key="3">
    <source>
        <dbReference type="ARBA" id="ARBA00023163"/>
    </source>
</evidence>
<keyword evidence="1" id="KW-0805">Transcription regulation</keyword>
<dbReference type="SMART" id="SM00418">
    <property type="entry name" value="HTH_ARSR"/>
    <property type="match status" value="1"/>
</dbReference>
<dbReference type="InterPro" id="IPR036388">
    <property type="entry name" value="WH-like_DNA-bd_sf"/>
</dbReference>
<dbReference type="PANTHER" id="PTHR43132">
    <property type="entry name" value="ARSENICAL RESISTANCE OPERON REPRESSOR ARSR-RELATED"/>
    <property type="match status" value="1"/>
</dbReference>
<dbReference type="EMBL" id="FPAB01000003">
    <property type="protein sequence ID" value="SFS68365.1"/>
    <property type="molecule type" value="Genomic_DNA"/>
</dbReference>
<dbReference type="Gene3D" id="1.10.10.10">
    <property type="entry name" value="Winged helix-like DNA-binding domain superfamily/Winged helix DNA-binding domain"/>
    <property type="match status" value="1"/>
</dbReference>
<keyword evidence="3" id="KW-0804">Transcription</keyword>
<dbReference type="GO" id="GO:0003700">
    <property type="term" value="F:DNA-binding transcription factor activity"/>
    <property type="evidence" value="ECO:0007669"/>
    <property type="project" value="InterPro"/>
</dbReference>
<sequence length="331" mass="35390">MSSVLEIEFAAQDVARTRFALSPLWEVVASLRVLLGADAHGLHRRWTEAVRPRIAAARLDLTPLTSLVTVPTAGIPSFLVPPPTVPQPSLAVELAALRATPPPLLRTSTPPARAGVAALRADPERGLARLAETIEGYWEAALAPYWPRIRTLCEGDVQHRALLLAQGGMQRLFDDLDPKLAWDEGTLQLASRCRSGRARLDGRGLLLTPSAFVWPRIFSDVVAEWQPTLRYPPRGTGTLWEERAQPHPEALAGVLGRGRAVLLAELTGPASTTELARRTGLSAGGVSQHLSALRAAGLVSAHRSGRTVLYARTSVAEALVAQSSGPSPGSS</sequence>
<dbReference type="SUPFAM" id="SSF46785">
    <property type="entry name" value="Winged helix' DNA-binding domain"/>
    <property type="match status" value="1"/>
</dbReference>
<organism evidence="5 6">
    <name type="scientific">Streptomyces harbinensis</name>
    <dbReference type="NCBI Taxonomy" id="1176198"/>
    <lineage>
        <taxon>Bacteria</taxon>
        <taxon>Bacillati</taxon>
        <taxon>Actinomycetota</taxon>
        <taxon>Actinomycetes</taxon>
        <taxon>Kitasatosporales</taxon>
        <taxon>Streptomycetaceae</taxon>
        <taxon>Streptomyces</taxon>
    </lineage>
</organism>
<dbReference type="Pfam" id="PF19361">
    <property type="entry name" value="DUF5937"/>
    <property type="match status" value="1"/>
</dbReference>
<dbReference type="InterPro" id="IPR036390">
    <property type="entry name" value="WH_DNA-bd_sf"/>
</dbReference>
<dbReference type="RefSeq" id="WP_019433711.1">
    <property type="nucleotide sequence ID" value="NZ_CP054938.1"/>
</dbReference>
<evidence type="ECO:0000256" key="1">
    <source>
        <dbReference type="ARBA" id="ARBA00023015"/>
    </source>
</evidence>
<dbReference type="InterPro" id="IPR001845">
    <property type="entry name" value="HTH_ArsR_DNA-bd_dom"/>
</dbReference>
<dbReference type="InterPro" id="IPR011991">
    <property type="entry name" value="ArsR-like_HTH"/>
</dbReference>
<dbReference type="CDD" id="cd00090">
    <property type="entry name" value="HTH_ARSR"/>
    <property type="match status" value="1"/>
</dbReference>